<keyword evidence="14" id="KW-1185">Reference proteome</keyword>
<comment type="catalytic activity">
    <reaction evidence="6 9 10">
        <text>4-methyl-5-(2-phosphooxyethyl)-thiazole + 4-amino-2-methyl-5-(diphosphooxymethyl)pyrimidine + H(+) = thiamine phosphate + diphosphate</text>
        <dbReference type="Rhea" id="RHEA:22328"/>
        <dbReference type="ChEBI" id="CHEBI:15378"/>
        <dbReference type="ChEBI" id="CHEBI:33019"/>
        <dbReference type="ChEBI" id="CHEBI:37575"/>
        <dbReference type="ChEBI" id="CHEBI:57841"/>
        <dbReference type="ChEBI" id="CHEBI:58296"/>
        <dbReference type="EC" id="2.5.1.3"/>
    </reaction>
</comment>
<keyword evidence="2 9" id="KW-0808">Transferase</keyword>
<evidence type="ECO:0000256" key="8">
    <source>
        <dbReference type="ARBA" id="ARBA00047883"/>
    </source>
</evidence>
<dbReference type="GO" id="GO:0004789">
    <property type="term" value="F:thiamine-phosphate diphosphorylase activity"/>
    <property type="evidence" value="ECO:0007669"/>
    <property type="project" value="UniProtKB-UniRule"/>
</dbReference>
<dbReference type="SUPFAM" id="SSF51391">
    <property type="entry name" value="Thiamin phosphate synthase"/>
    <property type="match status" value="1"/>
</dbReference>
<comment type="similarity">
    <text evidence="9 10">Belongs to the thiamine-phosphate synthase family.</text>
</comment>
<dbReference type="HAMAP" id="MF_00097">
    <property type="entry name" value="TMP_synthase"/>
    <property type="match status" value="1"/>
</dbReference>
<comment type="caution">
    <text evidence="13">The sequence shown here is derived from an EMBL/GenBank/DDBJ whole genome shotgun (WGS) entry which is preliminary data.</text>
</comment>
<dbReference type="InterPro" id="IPR022998">
    <property type="entry name" value="ThiamineP_synth_TenI"/>
</dbReference>
<dbReference type="CDD" id="cd00564">
    <property type="entry name" value="TMP_TenI"/>
    <property type="match status" value="1"/>
</dbReference>
<comment type="catalytic activity">
    <reaction evidence="7 9 10">
        <text>2-(2-carboxy-4-methylthiazol-5-yl)ethyl phosphate + 4-amino-2-methyl-5-(diphosphooxymethyl)pyrimidine + 2 H(+) = thiamine phosphate + CO2 + diphosphate</text>
        <dbReference type="Rhea" id="RHEA:47848"/>
        <dbReference type="ChEBI" id="CHEBI:15378"/>
        <dbReference type="ChEBI" id="CHEBI:16526"/>
        <dbReference type="ChEBI" id="CHEBI:33019"/>
        <dbReference type="ChEBI" id="CHEBI:37575"/>
        <dbReference type="ChEBI" id="CHEBI:57841"/>
        <dbReference type="ChEBI" id="CHEBI:62890"/>
        <dbReference type="EC" id="2.5.1.3"/>
    </reaction>
</comment>
<dbReference type="NCBIfam" id="TIGR00693">
    <property type="entry name" value="thiE"/>
    <property type="match status" value="1"/>
</dbReference>
<dbReference type="Gene3D" id="3.20.20.70">
    <property type="entry name" value="Aldolase class I"/>
    <property type="match status" value="1"/>
</dbReference>
<dbReference type="InterPro" id="IPR034291">
    <property type="entry name" value="TMP_synthase"/>
</dbReference>
<dbReference type="EMBL" id="RJVI01000001">
    <property type="protein sequence ID" value="ROR34793.1"/>
    <property type="molecule type" value="Genomic_DNA"/>
</dbReference>
<dbReference type="InterPro" id="IPR036206">
    <property type="entry name" value="ThiamineP_synth_sf"/>
</dbReference>
<comment type="pathway">
    <text evidence="1 9 11">Cofactor biosynthesis; thiamine diphosphate biosynthesis; thiamine phosphate from 4-amino-2-methyl-5-diphosphomethylpyrimidine and 4-methyl-5-(2-phosphoethyl)-thiazole: step 1/1.</text>
</comment>
<reference evidence="13 14" key="1">
    <citation type="submission" date="2018-11" db="EMBL/GenBank/DDBJ databases">
        <title>Genomic Encyclopedia of Type Strains, Phase IV (KMG-IV): sequencing the most valuable type-strain genomes for metagenomic binning, comparative biology and taxonomic classification.</title>
        <authorList>
            <person name="Goeker M."/>
        </authorList>
    </citation>
    <scope>NUCLEOTIDE SEQUENCE [LARGE SCALE GENOMIC DNA]</scope>
    <source>
        <strain evidence="13 14">DSM 100275</strain>
    </source>
</reference>
<sequence>MTGERPLCGLYVLTDGALTPGARLLPAVAAAIRGGARLVQYRDKGGDARRRLEEATALAALCRRAGVPLVVNDDPALARAAGAAGVHLGADDPDPAEARRLLGPQALVGVSCYDSLARAEEAAAAGADYVAFGSFFPSRTKPAARRAPPALLQRARARLALPLVAIGGITPDNGAALVAAGADLLAVVHGVFGAADIEAAARRYAALFEPAHASGREP</sequence>
<dbReference type="OrthoDB" id="9789949at2"/>
<evidence type="ECO:0000259" key="12">
    <source>
        <dbReference type="Pfam" id="PF02581"/>
    </source>
</evidence>
<evidence type="ECO:0000256" key="11">
    <source>
        <dbReference type="RuleBase" id="RU004253"/>
    </source>
</evidence>
<gene>
    <name evidence="9" type="primary">thiE</name>
    <name evidence="13" type="ORF">EDC57_0697</name>
</gene>
<dbReference type="Proteomes" id="UP000276634">
    <property type="component" value="Unassembled WGS sequence"/>
</dbReference>
<evidence type="ECO:0000256" key="9">
    <source>
        <dbReference type="HAMAP-Rule" id="MF_00097"/>
    </source>
</evidence>
<evidence type="ECO:0000313" key="13">
    <source>
        <dbReference type="EMBL" id="ROR34793.1"/>
    </source>
</evidence>
<dbReference type="UniPathway" id="UPA00060">
    <property type="reaction ID" value="UER00141"/>
</dbReference>
<evidence type="ECO:0000256" key="6">
    <source>
        <dbReference type="ARBA" id="ARBA00047334"/>
    </source>
</evidence>
<name>A0A3N1Y7K8_9GAMM</name>
<evidence type="ECO:0000313" key="14">
    <source>
        <dbReference type="Proteomes" id="UP000276634"/>
    </source>
</evidence>
<dbReference type="RefSeq" id="WP_123400262.1">
    <property type="nucleotide sequence ID" value="NZ_RJVI01000001.1"/>
</dbReference>
<keyword evidence="5 9" id="KW-0784">Thiamine biosynthesis</keyword>
<feature type="binding site" evidence="9">
    <location>
        <position position="72"/>
    </location>
    <ligand>
        <name>4-amino-2-methyl-5-(diphosphooxymethyl)pyrimidine</name>
        <dbReference type="ChEBI" id="CHEBI:57841"/>
    </ligand>
</feature>
<feature type="binding site" evidence="9">
    <location>
        <begin position="138"/>
        <end position="140"/>
    </location>
    <ligand>
        <name>2-[(2R,5Z)-2-carboxy-4-methylthiazol-5(2H)-ylidene]ethyl phosphate</name>
        <dbReference type="ChEBI" id="CHEBI:62899"/>
    </ligand>
</feature>
<accession>A0A3N1Y7K8</accession>
<feature type="domain" description="Thiamine phosphate synthase/TenI" evidence="12">
    <location>
        <begin position="10"/>
        <end position="190"/>
    </location>
</feature>
<evidence type="ECO:0000256" key="5">
    <source>
        <dbReference type="ARBA" id="ARBA00022977"/>
    </source>
</evidence>
<dbReference type="AlphaFoldDB" id="A0A3N1Y7K8"/>
<feature type="binding site" evidence="9">
    <location>
        <position position="111"/>
    </location>
    <ligand>
        <name>4-amino-2-methyl-5-(diphosphooxymethyl)pyrimidine</name>
        <dbReference type="ChEBI" id="CHEBI:57841"/>
    </ligand>
</feature>
<protein>
    <recommendedName>
        <fullName evidence="9">Thiamine-phosphate synthase</fullName>
        <shortName evidence="9">TP synthase</shortName>
        <shortName evidence="9">TPS</shortName>
        <ecNumber evidence="9">2.5.1.3</ecNumber>
    </recommendedName>
    <alternativeName>
        <fullName evidence="9">Thiamine-phosphate pyrophosphorylase</fullName>
        <shortName evidence="9">TMP pyrophosphorylase</shortName>
        <shortName evidence="9">TMP-PPase</shortName>
    </alternativeName>
</protein>
<feature type="binding site" evidence="9">
    <location>
        <position position="92"/>
    </location>
    <ligand>
        <name>Mg(2+)</name>
        <dbReference type="ChEBI" id="CHEBI:18420"/>
    </ligand>
</feature>
<comment type="cofactor">
    <cofactor evidence="9">
        <name>Mg(2+)</name>
        <dbReference type="ChEBI" id="CHEBI:18420"/>
    </cofactor>
    <text evidence="9">Binds 1 Mg(2+) ion per subunit.</text>
</comment>
<dbReference type="GO" id="GO:0009229">
    <property type="term" value="P:thiamine diphosphate biosynthetic process"/>
    <property type="evidence" value="ECO:0007669"/>
    <property type="project" value="UniProtKB-UniRule"/>
</dbReference>
<dbReference type="GO" id="GO:0009228">
    <property type="term" value="P:thiamine biosynthetic process"/>
    <property type="evidence" value="ECO:0007669"/>
    <property type="project" value="UniProtKB-KW"/>
</dbReference>
<feature type="binding site" evidence="9">
    <location>
        <begin position="40"/>
        <end position="44"/>
    </location>
    <ligand>
        <name>4-amino-2-methyl-5-(diphosphooxymethyl)pyrimidine</name>
        <dbReference type="ChEBI" id="CHEBI:57841"/>
    </ligand>
</feature>
<comment type="function">
    <text evidence="9">Condenses 4-methyl-5-(beta-hydroxyethyl)thiazole monophosphate (THZ-P) and 2-methyl-4-amino-5-hydroxymethyl pyrimidine pyrophosphate (HMP-PP) to form thiamine monophosphate (TMP).</text>
</comment>
<dbReference type="EC" id="2.5.1.3" evidence="9"/>
<proteinExistence type="inferred from homology"/>
<organism evidence="13 14">
    <name type="scientific">Inmirania thermothiophila</name>
    <dbReference type="NCBI Taxonomy" id="1750597"/>
    <lineage>
        <taxon>Bacteria</taxon>
        <taxon>Pseudomonadati</taxon>
        <taxon>Pseudomonadota</taxon>
        <taxon>Gammaproteobacteria</taxon>
        <taxon>Chromatiales</taxon>
        <taxon>Ectothiorhodospiraceae</taxon>
        <taxon>Inmirania</taxon>
    </lineage>
</organism>
<evidence type="ECO:0000256" key="4">
    <source>
        <dbReference type="ARBA" id="ARBA00022842"/>
    </source>
</evidence>
<keyword evidence="4 9" id="KW-0460">Magnesium</keyword>
<dbReference type="GO" id="GO:0000287">
    <property type="term" value="F:magnesium ion binding"/>
    <property type="evidence" value="ECO:0007669"/>
    <property type="project" value="UniProtKB-UniRule"/>
</dbReference>
<evidence type="ECO:0000256" key="2">
    <source>
        <dbReference type="ARBA" id="ARBA00022679"/>
    </source>
</evidence>
<feature type="binding site" evidence="9">
    <location>
        <position position="73"/>
    </location>
    <ligand>
        <name>Mg(2+)</name>
        <dbReference type="ChEBI" id="CHEBI:18420"/>
    </ligand>
</feature>
<dbReference type="PANTHER" id="PTHR20857:SF15">
    <property type="entry name" value="THIAMINE-PHOSPHATE SYNTHASE"/>
    <property type="match status" value="1"/>
</dbReference>
<dbReference type="InterPro" id="IPR013785">
    <property type="entry name" value="Aldolase_TIM"/>
</dbReference>
<dbReference type="GO" id="GO:0005737">
    <property type="term" value="C:cytoplasm"/>
    <property type="evidence" value="ECO:0007669"/>
    <property type="project" value="TreeGrafter"/>
</dbReference>
<comment type="caution">
    <text evidence="9">Lacks conserved residue(s) required for the propagation of feature annotation.</text>
</comment>
<evidence type="ECO:0000256" key="1">
    <source>
        <dbReference type="ARBA" id="ARBA00005165"/>
    </source>
</evidence>
<comment type="catalytic activity">
    <reaction evidence="8 9 10">
        <text>2-[(2R,5Z)-2-carboxy-4-methylthiazol-5(2H)-ylidene]ethyl phosphate + 4-amino-2-methyl-5-(diphosphooxymethyl)pyrimidine + 2 H(+) = thiamine phosphate + CO2 + diphosphate</text>
        <dbReference type="Rhea" id="RHEA:47844"/>
        <dbReference type="ChEBI" id="CHEBI:15378"/>
        <dbReference type="ChEBI" id="CHEBI:16526"/>
        <dbReference type="ChEBI" id="CHEBI:33019"/>
        <dbReference type="ChEBI" id="CHEBI:37575"/>
        <dbReference type="ChEBI" id="CHEBI:57841"/>
        <dbReference type="ChEBI" id="CHEBI:62899"/>
        <dbReference type="EC" id="2.5.1.3"/>
    </reaction>
</comment>
<dbReference type="Pfam" id="PF02581">
    <property type="entry name" value="TMP-TENI"/>
    <property type="match status" value="1"/>
</dbReference>
<evidence type="ECO:0000256" key="7">
    <source>
        <dbReference type="ARBA" id="ARBA00047851"/>
    </source>
</evidence>
<evidence type="ECO:0000256" key="10">
    <source>
        <dbReference type="RuleBase" id="RU003826"/>
    </source>
</evidence>
<keyword evidence="3 9" id="KW-0479">Metal-binding</keyword>
<feature type="binding site" evidence="9">
    <location>
        <position position="141"/>
    </location>
    <ligand>
        <name>4-amino-2-methyl-5-(diphosphooxymethyl)pyrimidine</name>
        <dbReference type="ChEBI" id="CHEBI:57841"/>
    </ligand>
</feature>
<evidence type="ECO:0000256" key="3">
    <source>
        <dbReference type="ARBA" id="ARBA00022723"/>
    </source>
</evidence>
<feature type="binding site" evidence="9">
    <location>
        <position position="168"/>
    </location>
    <ligand>
        <name>2-[(2R,5Z)-2-carboxy-4-methylthiazol-5(2H)-ylidene]ethyl phosphate</name>
        <dbReference type="ChEBI" id="CHEBI:62899"/>
    </ligand>
</feature>
<dbReference type="PANTHER" id="PTHR20857">
    <property type="entry name" value="THIAMINE-PHOSPHATE PYROPHOSPHORYLASE"/>
    <property type="match status" value="1"/>
</dbReference>